<sequence>MKLLLKFIIISKIFFIYCQNANITLKDQAYDRVTNHFSEFLLRNQVDMIVDYVTGELYNRTNPHTIGNNLITKITLMLTAEQYGVITAFGIVISTKLGLNGITNFIEVLKNVSSNNLDPLMYQIQNRIMETKAEGYTRQESINDGLYYILTFFSDKRFITIACRIKKHFNSHEWSSYYPAINQMFMFHLYNDKCVTSQGVT</sequence>
<evidence type="ECO:0000256" key="1">
    <source>
        <dbReference type="SAM" id="SignalP"/>
    </source>
</evidence>
<name>A0A0K0F126_STRVS</name>
<dbReference type="WBParaSite" id="SVE_0249300.1">
    <property type="protein sequence ID" value="SVE_0249300.1"/>
    <property type="gene ID" value="SVE_0249300"/>
</dbReference>
<evidence type="ECO:0000313" key="2">
    <source>
        <dbReference type="Proteomes" id="UP000035680"/>
    </source>
</evidence>
<feature type="chain" id="PRO_5005328976" evidence="1">
    <location>
        <begin position="19"/>
        <end position="201"/>
    </location>
</feature>
<organism evidence="2 3">
    <name type="scientific">Strongyloides venezuelensis</name>
    <name type="common">Threadworm</name>
    <dbReference type="NCBI Taxonomy" id="75913"/>
    <lineage>
        <taxon>Eukaryota</taxon>
        <taxon>Metazoa</taxon>
        <taxon>Ecdysozoa</taxon>
        <taxon>Nematoda</taxon>
        <taxon>Chromadorea</taxon>
        <taxon>Rhabditida</taxon>
        <taxon>Tylenchina</taxon>
        <taxon>Panagrolaimomorpha</taxon>
        <taxon>Strongyloidoidea</taxon>
        <taxon>Strongyloididae</taxon>
        <taxon>Strongyloides</taxon>
    </lineage>
</organism>
<evidence type="ECO:0000313" key="3">
    <source>
        <dbReference type="WBParaSite" id="SVE_0249300.1"/>
    </source>
</evidence>
<dbReference type="AlphaFoldDB" id="A0A0K0F126"/>
<dbReference type="Proteomes" id="UP000035680">
    <property type="component" value="Unassembled WGS sequence"/>
</dbReference>
<protein>
    <submittedName>
        <fullName evidence="3">Uncharacterized protein</fullName>
    </submittedName>
</protein>
<accession>A0A0K0F126</accession>
<keyword evidence="1" id="KW-0732">Signal</keyword>
<reference evidence="3" key="2">
    <citation type="submission" date="2015-08" db="UniProtKB">
        <authorList>
            <consortium name="WormBaseParasite"/>
        </authorList>
    </citation>
    <scope>IDENTIFICATION</scope>
</reference>
<proteinExistence type="predicted"/>
<feature type="signal peptide" evidence="1">
    <location>
        <begin position="1"/>
        <end position="18"/>
    </location>
</feature>
<keyword evidence="2" id="KW-1185">Reference proteome</keyword>
<reference evidence="2" key="1">
    <citation type="submission" date="2014-07" db="EMBL/GenBank/DDBJ databases">
        <authorList>
            <person name="Martin A.A"/>
            <person name="De Silva N."/>
        </authorList>
    </citation>
    <scope>NUCLEOTIDE SEQUENCE</scope>
</reference>